<keyword evidence="2" id="KW-0378">Hydrolase</keyword>
<evidence type="ECO:0000256" key="2">
    <source>
        <dbReference type="ARBA" id="ARBA00022801"/>
    </source>
</evidence>
<dbReference type="Gene3D" id="3.10.129.10">
    <property type="entry name" value="Hotdog Thioesterase"/>
    <property type="match status" value="1"/>
</dbReference>
<sequence>MLTVKTPIEVRYQETDQMGVVYHANYLVWFEIGRTKYIEAIGLKYNDMENHGVVSPVIDANISFKRPIRYAEETYVETWLESYDGVRTVYGYNIINEQGKVAVEGTTTHTIVNKETFRPLSVRRTFPEWHQAYQEKLEGE</sequence>
<proteinExistence type="inferred from homology"/>
<comment type="similarity">
    <text evidence="1">Belongs to the 4-hydroxybenzoyl-CoA thioesterase family.</text>
</comment>
<organism evidence="3 4">
    <name type="scientific">Oceanobacillus kimchii</name>
    <dbReference type="NCBI Taxonomy" id="746691"/>
    <lineage>
        <taxon>Bacteria</taxon>
        <taxon>Bacillati</taxon>
        <taxon>Bacillota</taxon>
        <taxon>Bacilli</taxon>
        <taxon>Bacillales</taxon>
        <taxon>Bacillaceae</taxon>
        <taxon>Oceanobacillus</taxon>
    </lineage>
</organism>
<dbReference type="CDD" id="cd00586">
    <property type="entry name" value="4HBT"/>
    <property type="match status" value="1"/>
</dbReference>
<gene>
    <name evidence="3" type="primary">yneP</name>
    <name evidence="3" type="ORF">MACH08_21170</name>
</gene>
<reference evidence="3 4" key="1">
    <citation type="submission" date="2023-02" db="EMBL/GenBank/DDBJ databases">
        <title>Oceanobacillus kimchii IFOP_LL358 isolated form Alexandrium catenella lab strain.</title>
        <authorList>
            <person name="Gajardo G."/>
            <person name="Ueki S."/>
            <person name="Maruyama F."/>
        </authorList>
    </citation>
    <scope>NUCLEOTIDE SEQUENCE [LARGE SCALE GENOMIC DNA]</scope>
    <source>
        <strain evidence="3 4">IFOP_LL358</strain>
    </source>
</reference>
<dbReference type="SUPFAM" id="SSF54637">
    <property type="entry name" value="Thioesterase/thiol ester dehydrase-isomerase"/>
    <property type="match status" value="1"/>
</dbReference>
<accession>A0ABQ5THI2</accession>
<evidence type="ECO:0000313" key="3">
    <source>
        <dbReference type="EMBL" id="GLO66333.1"/>
    </source>
</evidence>
<protein>
    <submittedName>
        <fullName evidence="3">Acyl-CoA thioesterase YneP</fullName>
    </submittedName>
</protein>
<evidence type="ECO:0000256" key="1">
    <source>
        <dbReference type="ARBA" id="ARBA00005953"/>
    </source>
</evidence>
<dbReference type="Proteomes" id="UP001275436">
    <property type="component" value="Unassembled WGS sequence"/>
</dbReference>
<dbReference type="RefSeq" id="WP_215063944.1">
    <property type="nucleotide sequence ID" value="NZ_BSKO01000001.1"/>
</dbReference>
<evidence type="ECO:0000313" key="4">
    <source>
        <dbReference type="Proteomes" id="UP001275436"/>
    </source>
</evidence>
<dbReference type="PANTHER" id="PTHR31793:SF27">
    <property type="entry name" value="NOVEL THIOESTERASE SUPERFAMILY DOMAIN AND SAPOSIN A-TYPE DOMAIN CONTAINING PROTEIN (0610012H03RIK)"/>
    <property type="match status" value="1"/>
</dbReference>
<dbReference type="NCBIfam" id="TIGR00051">
    <property type="entry name" value="YbgC/FadM family acyl-CoA thioesterase"/>
    <property type="match status" value="1"/>
</dbReference>
<dbReference type="PANTHER" id="PTHR31793">
    <property type="entry name" value="4-HYDROXYBENZOYL-COA THIOESTERASE FAMILY MEMBER"/>
    <property type="match status" value="1"/>
</dbReference>
<dbReference type="InterPro" id="IPR029069">
    <property type="entry name" value="HotDog_dom_sf"/>
</dbReference>
<keyword evidence="4" id="KW-1185">Reference proteome</keyword>
<dbReference type="Pfam" id="PF13279">
    <property type="entry name" value="4HBT_2"/>
    <property type="match status" value="1"/>
</dbReference>
<dbReference type="InterPro" id="IPR050563">
    <property type="entry name" value="4-hydroxybenzoyl-CoA_TE"/>
</dbReference>
<dbReference type="PIRSF" id="PIRSF003230">
    <property type="entry name" value="YbgC"/>
    <property type="match status" value="1"/>
</dbReference>
<name>A0ABQ5THI2_9BACI</name>
<dbReference type="EMBL" id="BSKO01000001">
    <property type="protein sequence ID" value="GLO66333.1"/>
    <property type="molecule type" value="Genomic_DNA"/>
</dbReference>
<comment type="caution">
    <text evidence="3">The sequence shown here is derived from an EMBL/GenBank/DDBJ whole genome shotgun (WGS) entry which is preliminary data.</text>
</comment>
<dbReference type="InterPro" id="IPR006684">
    <property type="entry name" value="YbgC/YbaW"/>
</dbReference>